<feature type="region of interest" description="Disordered" evidence="3">
    <location>
        <begin position="427"/>
        <end position="482"/>
    </location>
</feature>
<evidence type="ECO:0000259" key="4">
    <source>
        <dbReference type="PROSITE" id="PS50102"/>
    </source>
</evidence>
<dbReference type="PROSITE" id="PS50102">
    <property type="entry name" value="RRM"/>
    <property type="match status" value="4"/>
</dbReference>
<dbReference type="Pfam" id="PF00076">
    <property type="entry name" value="RRM_1"/>
    <property type="match status" value="4"/>
</dbReference>
<feature type="region of interest" description="Disordered" evidence="3">
    <location>
        <begin position="224"/>
        <end position="262"/>
    </location>
</feature>
<accession>A0A7S3F8C1</accession>
<feature type="domain" description="RRM" evidence="4">
    <location>
        <begin position="351"/>
        <end position="423"/>
    </location>
</feature>
<feature type="compositionally biased region" description="Acidic residues" evidence="3">
    <location>
        <begin position="32"/>
        <end position="43"/>
    </location>
</feature>
<gene>
    <name evidence="5" type="ORF">PSIN1315_LOCUS2489</name>
</gene>
<protein>
    <recommendedName>
        <fullName evidence="4">RRM domain-containing protein</fullName>
    </recommendedName>
</protein>
<dbReference type="SMART" id="SM00360">
    <property type="entry name" value="RRM"/>
    <property type="match status" value="4"/>
</dbReference>
<feature type="domain" description="RRM" evidence="4">
    <location>
        <begin position="126"/>
        <end position="204"/>
    </location>
</feature>
<feature type="domain" description="RRM" evidence="4">
    <location>
        <begin position="492"/>
        <end position="585"/>
    </location>
</feature>
<feature type="compositionally biased region" description="Gly residues" evidence="3">
    <location>
        <begin position="436"/>
        <end position="446"/>
    </location>
</feature>
<feature type="compositionally biased region" description="Basic and acidic residues" evidence="3">
    <location>
        <begin position="248"/>
        <end position="262"/>
    </location>
</feature>
<organism evidence="5">
    <name type="scientific">Prasinoderma singulare</name>
    <dbReference type="NCBI Taxonomy" id="676789"/>
    <lineage>
        <taxon>Eukaryota</taxon>
        <taxon>Viridiplantae</taxon>
        <taxon>Prasinodermophyta</taxon>
        <taxon>Prasinodermophyceae</taxon>
        <taxon>Prasinodermales</taxon>
        <taxon>Prasinodermaceae</taxon>
        <taxon>Prasinoderma</taxon>
    </lineage>
</organism>
<feature type="region of interest" description="Disordered" evidence="3">
    <location>
        <begin position="16"/>
        <end position="118"/>
    </location>
</feature>
<feature type="compositionally biased region" description="Low complexity" evidence="3">
    <location>
        <begin position="22"/>
        <end position="31"/>
    </location>
</feature>
<dbReference type="PANTHER" id="PTHR10352">
    <property type="entry name" value="EUKARYOTIC TRANSLATION INITIATION FACTOR 3 SUBUNIT G"/>
    <property type="match status" value="1"/>
</dbReference>
<feature type="compositionally biased region" description="Low complexity" evidence="3">
    <location>
        <begin position="44"/>
        <end position="54"/>
    </location>
</feature>
<dbReference type="CDD" id="cd12317">
    <property type="entry name" value="RRM4_RBM19_RRM3_MRD1"/>
    <property type="match status" value="1"/>
</dbReference>
<evidence type="ECO:0000256" key="2">
    <source>
        <dbReference type="PROSITE-ProRule" id="PRU00176"/>
    </source>
</evidence>
<dbReference type="InterPro" id="IPR012677">
    <property type="entry name" value="Nucleotide-bd_a/b_plait_sf"/>
</dbReference>
<evidence type="ECO:0000313" key="5">
    <source>
        <dbReference type="EMBL" id="CAE0129354.1"/>
    </source>
</evidence>
<dbReference type="InterPro" id="IPR035979">
    <property type="entry name" value="RBD_domain_sf"/>
</dbReference>
<proteinExistence type="predicted"/>
<dbReference type="GO" id="GO:0003723">
    <property type="term" value="F:RNA binding"/>
    <property type="evidence" value="ECO:0007669"/>
    <property type="project" value="UniProtKB-UniRule"/>
</dbReference>
<feature type="domain" description="RRM" evidence="4">
    <location>
        <begin position="606"/>
        <end position="683"/>
    </location>
</feature>
<feature type="compositionally biased region" description="Basic and acidic residues" evidence="3">
    <location>
        <begin position="451"/>
        <end position="461"/>
    </location>
</feature>
<dbReference type="Gene3D" id="3.30.70.330">
    <property type="match status" value="4"/>
</dbReference>
<dbReference type="InterPro" id="IPR000504">
    <property type="entry name" value="RRM_dom"/>
</dbReference>
<keyword evidence="1 2" id="KW-0694">RNA-binding</keyword>
<evidence type="ECO:0000256" key="3">
    <source>
        <dbReference type="SAM" id="MobiDB-lite"/>
    </source>
</evidence>
<evidence type="ECO:0000256" key="1">
    <source>
        <dbReference type="ARBA" id="ARBA00022884"/>
    </source>
</evidence>
<dbReference type="AlphaFoldDB" id="A0A7S3F8C1"/>
<dbReference type="SUPFAM" id="SSF54928">
    <property type="entry name" value="RNA-binding domain, RBD"/>
    <property type="match status" value="4"/>
</dbReference>
<name>A0A7S3F8C1_9VIRI</name>
<dbReference type="CDD" id="cd12320">
    <property type="entry name" value="RRM6_RBM19_RRM5_MRD1"/>
    <property type="match status" value="1"/>
</dbReference>
<reference evidence="5" key="1">
    <citation type="submission" date="2021-01" db="EMBL/GenBank/DDBJ databases">
        <authorList>
            <person name="Corre E."/>
            <person name="Pelletier E."/>
            <person name="Niang G."/>
            <person name="Scheremetjew M."/>
            <person name="Finn R."/>
            <person name="Kale V."/>
            <person name="Holt S."/>
            <person name="Cochrane G."/>
            <person name="Meng A."/>
            <person name="Brown T."/>
            <person name="Cohen L."/>
        </authorList>
    </citation>
    <scope>NUCLEOTIDE SEQUENCE</scope>
    <source>
        <strain evidence="5">RCC927</strain>
    </source>
</reference>
<dbReference type="EMBL" id="HBHY01003782">
    <property type="protein sequence ID" value="CAE0129354.1"/>
    <property type="molecule type" value="Transcribed_RNA"/>
</dbReference>
<sequence length="739" mass="75421">MVMDDDVDDLAYLRSRVRKGEGASTAAGDDASSSDDDSDDDSDGSGSDSDGSADGADDSEATGADCGGGQPAATPSGEGDGGAEIDYNALMQGGGQGAEGGADQAQDGTGGGAADPSAEELAATSGRVMVRNLAYCTTEEDLTALFSPHGELTEVHLVRDRRTRQSRGFAYVLYMIPECAPKAAEALNGAIFQGRLISIVPALPSNRNGAAAAAAAGLGGDDDGDGKGAAEAGGGAGKAAPNTSTFKAQREEERRKGAGRGEDAVAAAKGALFMRADTVAQGAAAHLGVTKRDLLDVEGDDAAVRLALGEVHAVAETKATLRAAGVDVDRLEAAAGRNDPTALLPSAGASRCLLVKNLPFECDEAELEQLFGKKAPVTRVVLPRSRALAIVEYATAADAKGAFKALAYRRFKASPLYLQWVPDGVVGEPPKDGEGEGSGGGGGGVEGTTAARDKAAKRQAVEKATTAAAEDGAGGDADGAQEADADADAEACVLYVKNLSFKTGDEALRKHFSKGARKVRDSLRHASVARKRRGEGKVGADGGDGITLGYGFVEFATAAAAREAAAKLDGSKLDGHTLSVAVSRARATGGNAVKGSDGAKRKGKFTKVIVRNVAFEATRKDLQTLLSPFGHLRSLRLPKKFDGSHRGFAFAEFVTSAEAAAAVEALRSAHLYGRHLVIEPAKADEGVDQITKRAADRLVGGAADDVRARKKAKRDGQAGSTGRGSGKAGAATGRHSVFE</sequence>
<feature type="region of interest" description="Disordered" evidence="3">
    <location>
        <begin position="705"/>
        <end position="739"/>
    </location>
</feature>